<evidence type="ECO:0000256" key="4">
    <source>
        <dbReference type="ARBA" id="ARBA00022679"/>
    </source>
</evidence>
<feature type="compositionally biased region" description="Low complexity" evidence="11">
    <location>
        <begin position="312"/>
        <end position="326"/>
    </location>
</feature>
<evidence type="ECO:0000256" key="9">
    <source>
        <dbReference type="ARBA" id="ARBA00048329"/>
    </source>
</evidence>
<evidence type="ECO:0000313" key="13">
    <source>
        <dbReference type="EMBL" id="KAF3332478.1"/>
    </source>
</evidence>
<dbReference type="InterPro" id="IPR050538">
    <property type="entry name" value="MAP_kinase_kinase_kinase"/>
</dbReference>
<evidence type="ECO:0000256" key="11">
    <source>
        <dbReference type="SAM" id="MobiDB-lite"/>
    </source>
</evidence>
<feature type="binding site" evidence="10">
    <location>
        <position position="375"/>
    </location>
    <ligand>
        <name>ATP</name>
        <dbReference type="ChEBI" id="CHEBI:30616"/>
    </ligand>
</feature>
<feature type="compositionally biased region" description="Polar residues" evidence="11">
    <location>
        <begin position="47"/>
        <end position="61"/>
    </location>
</feature>
<dbReference type="FunFam" id="1.10.510.10:FF:000359">
    <property type="entry name" value="Mitogen-activated protein kinase 1, putative, expressed"/>
    <property type="match status" value="1"/>
</dbReference>
<dbReference type="InterPro" id="IPR000719">
    <property type="entry name" value="Prot_kinase_dom"/>
</dbReference>
<comment type="similarity">
    <text evidence="1">Belongs to the protein kinase superfamily. STE Ser/Thr protein kinase family. MAP kinase kinase kinase subfamily.</text>
</comment>
<dbReference type="PROSITE" id="PS50011">
    <property type="entry name" value="PROTEIN_KINASE_DOM"/>
    <property type="match status" value="1"/>
</dbReference>
<dbReference type="GO" id="GO:0004709">
    <property type="term" value="F:MAP kinase kinase kinase activity"/>
    <property type="evidence" value="ECO:0007669"/>
    <property type="project" value="UniProtKB-EC"/>
</dbReference>
<sequence length="623" mass="69268">MNLIKKSSKPRTPKLQRVNATKHFDYVISPDSSFSSAQSSRHARSLDLTSAPSTSSNSDLSTITSFRIHGSGRDEIESLCRSLGLSGTDDFGISAEAWEAARRNRSFGNVSFHDKSPSVVCSTSNQDEPRVFSGDLGFREESDQVGEDSARVLNDYETIVNSDFSIKNNSGERGIKGVRPPQLTTSRLCTSFESKGEEPGGPVKEEYHSCKKDASKVSEDATGGNHCANDRSIFPLTPPPCMSLPKRNHNRGDSIWDLVLSFGPERRKDEELNCFCGGNKTGRIRPIDLDEEDDEGIDDFRSGEMTEGFTGTSSLSTTNDDETSSTNTEAMFVVSPNGRFSRKIQSWMRGVLLGHGSFGMVYEGISDEGVFFAVKEVSLLDQGHNAEQCITQLEQEIALLSQFEHENIVQYYGTDKEEAKLYIFLELVTQGSLSSLYGKYRLRDSQVSAYTRQILKGLEYLHERNVVHRDIKCANILVHANGSVKLADFGLAKEITKINNLKSCKGSAYWMAPEVVNPKRNYGPAADIWSLGCTVLEMLTRQLPYPHLEWTQALFQIGQGVPPRIPTYLSGDARSFISQCVRVDPFDRPSASELLDHPFVKGSTQSSWFSTSPHQVIDRWNHL</sequence>
<dbReference type="Pfam" id="PF00069">
    <property type="entry name" value="Pkinase"/>
    <property type="match status" value="1"/>
</dbReference>
<evidence type="ECO:0000256" key="5">
    <source>
        <dbReference type="ARBA" id="ARBA00022741"/>
    </source>
</evidence>
<dbReference type="EMBL" id="SWLB01000011">
    <property type="protein sequence ID" value="KAF3332478.1"/>
    <property type="molecule type" value="Genomic_DNA"/>
</dbReference>
<evidence type="ECO:0000313" key="14">
    <source>
        <dbReference type="Proteomes" id="UP000623129"/>
    </source>
</evidence>
<dbReference type="GO" id="GO:0005524">
    <property type="term" value="F:ATP binding"/>
    <property type="evidence" value="ECO:0007669"/>
    <property type="project" value="UniProtKB-UniRule"/>
</dbReference>
<accession>A0A833R2W3</accession>
<dbReference type="OrthoDB" id="266718at2759"/>
<evidence type="ECO:0000256" key="7">
    <source>
        <dbReference type="ARBA" id="ARBA00022840"/>
    </source>
</evidence>
<dbReference type="GO" id="GO:0005737">
    <property type="term" value="C:cytoplasm"/>
    <property type="evidence" value="ECO:0007669"/>
    <property type="project" value="TreeGrafter"/>
</dbReference>
<dbReference type="AlphaFoldDB" id="A0A833R2W3"/>
<dbReference type="InterPro" id="IPR008271">
    <property type="entry name" value="Ser/Thr_kinase_AS"/>
</dbReference>
<protein>
    <recommendedName>
        <fullName evidence="2">mitogen-activated protein kinase kinase kinase</fullName>
        <ecNumber evidence="2">2.7.11.25</ecNumber>
    </recommendedName>
</protein>
<dbReference type="PROSITE" id="PS00108">
    <property type="entry name" value="PROTEIN_KINASE_ST"/>
    <property type="match status" value="1"/>
</dbReference>
<keyword evidence="7 10" id="KW-0067">ATP-binding</keyword>
<dbReference type="SUPFAM" id="SSF56112">
    <property type="entry name" value="Protein kinase-like (PK-like)"/>
    <property type="match status" value="1"/>
</dbReference>
<evidence type="ECO:0000259" key="12">
    <source>
        <dbReference type="PROSITE" id="PS50011"/>
    </source>
</evidence>
<dbReference type="PROSITE" id="PS00107">
    <property type="entry name" value="PROTEIN_KINASE_ATP"/>
    <property type="match status" value="1"/>
</dbReference>
<gene>
    <name evidence="13" type="ORF">FCM35_KLT02055</name>
</gene>
<dbReference type="PANTHER" id="PTHR48016:SF29">
    <property type="entry name" value="MITOGEN-ACTIVATED PROTEIN KINASE KINASE KINASE 1-RELATED"/>
    <property type="match status" value="1"/>
</dbReference>
<organism evidence="13 14">
    <name type="scientific">Carex littledalei</name>
    <dbReference type="NCBI Taxonomy" id="544730"/>
    <lineage>
        <taxon>Eukaryota</taxon>
        <taxon>Viridiplantae</taxon>
        <taxon>Streptophyta</taxon>
        <taxon>Embryophyta</taxon>
        <taxon>Tracheophyta</taxon>
        <taxon>Spermatophyta</taxon>
        <taxon>Magnoliopsida</taxon>
        <taxon>Liliopsida</taxon>
        <taxon>Poales</taxon>
        <taxon>Cyperaceae</taxon>
        <taxon>Cyperoideae</taxon>
        <taxon>Cariceae</taxon>
        <taxon>Carex</taxon>
        <taxon>Carex subgen. Euthyceras</taxon>
    </lineage>
</organism>
<evidence type="ECO:0000256" key="6">
    <source>
        <dbReference type="ARBA" id="ARBA00022777"/>
    </source>
</evidence>
<dbReference type="Proteomes" id="UP000623129">
    <property type="component" value="Unassembled WGS sequence"/>
</dbReference>
<dbReference type="SMART" id="SM00220">
    <property type="entry name" value="S_TKc"/>
    <property type="match status" value="1"/>
</dbReference>
<dbReference type="Gene3D" id="3.30.200.20">
    <property type="entry name" value="Phosphorylase Kinase, domain 1"/>
    <property type="match status" value="1"/>
</dbReference>
<evidence type="ECO:0000256" key="1">
    <source>
        <dbReference type="ARBA" id="ARBA00006529"/>
    </source>
</evidence>
<keyword evidence="4" id="KW-0808">Transferase</keyword>
<dbReference type="Gene3D" id="1.10.510.10">
    <property type="entry name" value="Transferase(Phosphotransferase) domain 1"/>
    <property type="match status" value="1"/>
</dbReference>
<feature type="compositionally biased region" description="Basic residues" evidence="11">
    <location>
        <begin position="1"/>
        <end position="14"/>
    </location>
</feature>
<dbReference type="GO" id="GO:1902065">
    <property type="term" value="P:response to L-glutamate"/>
    <property type="evidence" value="ECO:0007669"/>
    <property type="project" value="UniProtKB-ARBA"/>
</dbReference>
<proteinExistence type="inferred from homology"/>
<feature type="compositionally biased region" description="Low complexity" evidence="11">
    <location>
        <begin position="31"/>
        <end position="40"/>
    </location>
</feature>
<feature type="region of interest" description="Disordered" evidence="11">
    <location>
        <begin position="1"/>
        <end position="20"/>
    </location>
</feature>
<dbReference type="InterPro" id="IPR017441">
    <property type="entry name" value="Protein_kinase_ATP_BS"/>
</dbReference>
<name>A0A833R2W3_9POAL</name>
<dbReference type="EC" id="2.7.11.25" evidence="2"/>
<keyword evidence="6 13" id="KW-0418">Kinase</keyword>
<feature type="domain" description="Protein kinase" evidence="12">
    <location>
        <begin position="347"/>
        <end position="600"/>
    </location>
</feature>
<evidence type="ECO:0000256" key="2">
    <source>
        <dbReference type="ARBA" id="ARBA00012406"/>
    </source>
</evidence>
<dbReference type="PANTHER" id="PTHR48016">
    <property type="entry name" value="MAP KINASE KINASE KINASE SSK2-RELATED-RELATED"/>
    <property type="match status" value="1"/>
</dbReference>
<keyword evidence="5 10" id="KW-0547">Nucleotide-binding</keyword>
<keyword evidence="14" id="KW-1185">Reference proteome</keyword>
<dbReference type="InterPro" id="IPR011009">
    <property type="entry name" value="Kinase-like_dom_sf"/>
</dbReference>
<evidence type="ECO:0000256" key="8">
    <source>
        <dbReference type="ARBA" id="ARBA00047559"/>
    </source>
</evidence>
<comment type="catalytic activity">
    <reaction evidence="8">
        <text>L-threonyl-[protein] + ATP = O-phospho-L-threonyl-[protein] + ADP + H(+)</text>
        <dbReference type="Rhea" id="RHEA:46608"/>
        <dbReference type="Rhea" id="RHEA-COMP:11060"/>
        <dbReference type="Rhea" id="RHEA-COMP:11605"/>
        <dbReference type="ChEBI" id="CHEBI:15378"/>
        <dbReference type="ChEBI" id="CHEBI:30013"/>
        <dbReference type="ChEBI" id="CHEBI:30616"/>
        <dbReference type="ChEBI" id="CHEBI:61977"/>
        <dbReference type="ChEBI" id="CHEBI:456216"/>
        <dbReference type="EC" id="2.7.11.25"/>
    </reaction>
</comment>
<comment type="caution">
    <text evidence="13">The sequence shown here is derived from an EMBL/GenBank/DDBJ whole genome shotgun (WGS) entry which is preliminary data.</text>
</comment>
<evidence type="ECO:0000256" key="3">
    <source>
        <dbReference type="ARBA" id="ARBA00022527"/>
    </source>
</evidence>
<reference evidence="13" key="1">
    <citation type="submission" date="2020-01" db="EMBL/GenBank/DDBJ databases">
        <title>Genome sequence of Kobresia littledalei, the first chromosome-level genome in the family Cyperaceae.</title>
        <authorList>
            <person name="Qu G."/>
        </authorList>
    </citation>
    <scope>NUCLEOTIDE SEQUENCE</scope>
    <source>
        <strain evidence="13">C.B.Clarke</strain>
        <tissue evidence="13">Leaf</tissue>
    </source>
</reference>
<feature type="region of interest" description="Disordered" evidence="11">
    <location>
        <begin position="31"/>
        <end position="61"/>
    </location>
</feature>
<dbReference type="FunFam" id="3.30.200.20:FF:000713">
    <property type="entry name" value="Mitogen-activated protein kinase 1, putative, expressed"/>
    <property type="match status" value="1"/>
</dbReference>
<keyword evidence="3" id="KW-0723">Serine/threonine-protein kinase</keyword>
<comment type="catalytic activity">
    <reaction evidence="9">
        <text>L-seryl-[protein] + ATP = O-phospho-L-seryl-[protein] + ADP + H(+)</text>
        <dbReference type="Rhea" id="RHEA:17989"/>
        <dbReference type="Rhea" id="RHEA-COMP:9863"/>
        <dbReference type="Rhea" id="RHEA-COMP:11604"/>
        <dbReference type="ChEBI" id="CHEBI:15378"/>
        <dbReference type="ChEBI" id="CHEBI:29999"/>
        <dbReference type="ChEBI" id="CHEBI:30616"/>
        <dbReference type="ChEBI" id="CHEBI:83421"/>
        <dbReference type="ChEBI" id="CHEBI:456216"/>
        <dbReference type="EC" id="2.7.11.25"/>
    </reaction>
</comment>
<feature type="region of interest" description="Disordered" evidence="11">
    <location>
        <begin position="290"/>
        <end position="326"/>
    </location>
</feature>
<evidence type="ECO:0000256" key="10">
    <source>
        <dbReference type="PROSITE-ProRule" id="PRU10141"/>
    </source>
</evidence>